<accession>A0A2W4S3U1</accession>
<gene>
    <name evidence="2" type="ORF">DM484_28240</name>
</gene>
<protein>
    <recommendedName>
        <fullName evidence="1">VWFA domain-containing protein</fullName>
    </recommendedName>
</protein>
<dbReference type="SMART" id="SM00327">
    <property type="entry name" value="VWA"/>
    <property type="match status" value="1"/>
</dbReference>
<dbReference type="PROSITE" id="PS50234">
    <property type="entry name" value="VWFA"/>
    <property type="match status" value="1"/>
</dbReference>
<dbReference type="Pfam" id="PF00092">
    <property type="entry name" value="VWA"/>
    <property type="match status" value="1"/>
</dbReference>
<dbReference type="AlphaFoldDB" id="A0A2W4S3U1"/>
<dbReference type="InterPro" id="IPR011392">
    <property type="entry name" value="Tellurite-R_TerY"/>
</dbReference>
<comment type="caution">
    <text evidence="2">The sequence shown here is derived from an EMBL/GenBank/DDBJ whole genome shotgun (WGS) entry which is preliminary data.</text>
</comment>
<evidence type="ECO:0000313" key="3">
    <source>
        <dbReference type="Proteomes" id="UP000249396"/>
    </source>
</evidence>
<name>A0A2W4S3U1_9GAMM</name>
<organism evidence="2 3">
    <name type="scientific">Candidatus Methylumidiphilus alinenensis</name>
    <dbReference type="NCBI Taxonomy" id="2202197"/>
    <lineage>
        <taxon>Bacteria</taxon>
        <taxon>Pseudomonadati</taxon>
        <taxon>Pseudomonadota</taxon>
        <taxon>Gammaproteobacteria</taxon>
        <taxon>Methylococcales</taxon>
        <taxon>Candidatus Methylumidiphilus</taxon>
    </lineage>
</organism>
<sequence>MPLTAESPHNFETKTICCFVLDISGSMSGEPIHELNQGLKEFHQEIHDDETTSQRLEVAIVTFNDRINTVQEPALVDSFPPPQLIAGGYTKLVDGVREAIRLVDGHKQWYRQTGQQYLRPWIVLITDGAPDPGQDVDGLAREIKEGMDDKKFIFLAVGVQQADMKVLKKISGSMNGQPVDPLRLKGLKFSEFFQWMSASMSVISSSAEGERLALPSPSSWMEGFEV</sequence>
<dbReference type="Gene3D" id="3.40.50.410">
    <property type="entry name" value="von Willebrand factor, type A domain"/>
    <property type="match status" value="1"/>
</dbReference>
<dbReference type="Proteomes" id="UP000249396">
    <property type="component" value="Unassembled WGS sequence"/>
</dbReference>
<reference evidence="2 3" key="1">
    <citation type="journal article" date="2018" name="Aquat. Microb. Ecol.">
        <title>Gammaproteobacterial methanotrophs dominate.</title>
        <authorList>
            <person name="Rissanen A.J."/>
            <person name="Saarenheimo J."/>
            <person name="Tiirola M."/>
            <person name="Peura S."/>
            <person name="Aalto S.L."/>
            <person name="Karvinen A."/>
            <person name="Nykanen H."/>
        </authorList>
    </citation>
    <scope>NUCLEOTIDE SEQUENCE [LARGE SCALE GENOMIC DNA]</scope>
    <source>
        <strain evidence="2">AMbin10</strain>
    </source>
</reference>
<proteinExistence type="predicted"/>
<evidence type="ECO:0000259" key="1">
    <source>
        <dbReference type="PROSITE" id="PS50234"/>
    </source>
</evidence>
<feature type="domain" description="VWFA" evidence="1">
    <location>
        <begin position="19"/>
        <end position="203"/>
    </location>
</feature>
<dbReference type="InterPro" id="IPR002035">
    <property type="entry name" value="VWF_A"/>
</dbReference>
<evidence type="ECO:0000313" key="2">
    <source>
        <dbReference type="EMBL" id="PZN70560.1"/>
    </source>
</evidence>
<dbReference type="EMBL" id="QJPH01000551">
    <property type="protein sequence ID" value="PZN70560.1"/>
    <property type="molecule type" value="Genomic_DNA"/>
</dbReference>
<dbReference type="SUPFAM" id="SSF53300">
    <property type="entry name" value="vWA-like"/>
    <property type="match status" value="1"/>
</dbReference>
<dbReference type="PIRSF" id="PIRSF020634">
    <property type="entry name" value="TerY_vWA"/>
    <property type="match status" value="1"/>
</dbReference>
<dbReference type="InterPro" id="IPR036465">
    <property type="entry name" value="vWFA_dom_sf"/>
</dbReference>